<organism evidence="7 8">
    <name type="scientific">Propionispira arboris</name>
    <dbReference type="NCBI Taxonomy" id="84035"/>
    <lineage>
        <taxon>Bacteria</taxon>
        <taxon>Bacillati</taxon>
        <taxon>Bacillota</taxon>
        <taxon>Negativicutes</taxon>
        <taxon>Selenomonadales</taxon>
        <taxon>Selenomonadaceae</taxon>
        <taxon>Propionispira</taxon>
    </lineage>
</organism>
<gene>
    <name evidence="7" type="ORF">SAMN05660742_12290</name>
</gene>
<keyword evidence="4" id="KW-0479">Metal-binding</keyword>
<name>A0A1H7CTK5_9FIRM</name>
<keyword evidence="8" id="KW-1185">Reference proteome</keyword>
<evidence type="ECO:0000256" key="2">
    <source>
        <dbReference type="ARBA" id="ARBA00006706"/>
    </source>
</evidence>
<dbReference type="Gene3D" id="1.10.600.10">
    <property type="entry name" value="Farnesyl Diphosphate Synthase"/>
    <property type="match status" value="1"/>
</dbReference>
<dbReference type="Pfam" id="PF00348">
    <property type="entry name" value="polyprenyl_synt"/>
    <property type="match status" value="1"/>
</dbReference>
<dbReference type="InterPro" id="IPR033749">
    <property type="entry name" value="Polyprenyl_synt_CS"/>
</dbReference>
<evidence type="ECO:0000256" key="5">
    <source>
        <dbReference type="ARBA" id="ARBA00022842"/>
    </source>
</evidence>
<comment type="similarity">
    <text evidence="2 6">Belongs to the FPP/GGPP synthase family.</text>
</comment>
<dbReference type="STRING" id="84035.SAMN05660742_12290"/>
<protein>
    <submittedName>
        <fullName evidence="7">Heptaprenyl diphosphate synthase</fullName>
    </submittedName>
</protein>
<dbReference type="EMBL" id="FNZK01000022">
    <property type="protein sequence ID" value="SEJ90070.1"/>
    <property type="molecule type" value="Genomic_DNA"/>
</dbReference>
<dbReference type="GO" id="GO:0008299">
    <property type="term" value="P:isoprenoid biosynthetic process"/>
    <property type="evidence" value="ECO:0007669"/>
    <property type="project" value="InterPro"/>
</dbReference>
<keyword evidence="3 6" id="KW-0808">Transferase</keyword>
<dbReference type="InterPro" id="IPR008949">
    <property type="entry name" value="Isoprenoid_synthase_dom_sf"/>
</dbReference>
<dbReference type="AlphaFoldDB" id="A0A1H7CTK5"/>
<dbReference type="CDD" id="cd00685">
    <property type="entry name" value="Trans_IPPS_HT"/>
    <property type="match status" value="1"/>
</dbReference>
<dbReference type="SFLD" id="SFLDS00005">
    <property type="entry name" value="Isoprenoid_Synthase_Type_I"/>
    <property type="match status" value="1"/>
</dbReference>
<dbReference type="PROSITE" id="PS00444">
    <property type="entry name" value="POLYPRENYL_SYNTHASE_2"/>
    <property type="match status" value="1"/>
</dbReference>
<dbReference type="Proteomes" id="UP000199662">
    <property type="component" value="Unassembled WGS sequence"/>
</dbReference>
<dbReference type="InterPro" id="IPR000092">
    <property type="entry name" value="Polyprenyl_synt"/>
</dbReference>
<evidence type="ECO:0000256" key="3">
    <source>
        <dbReference type="ARBA" id="ARBA00022679"/>
    </source>
</evidence>
<evidence type="ECO:0000256" key="4">
    <source>
        <dbReference type="ARBA" id="ARBA00022723"/>
    </source>
</evidence>
<dbReference type="PANTHER" id="PTHR12001">
    <property type="entry name" value="GERANYLGERANYL PYROPHOSPHATE SYNTHASE"/>
    <property type="match status" value="1"/>
</dbReference>
<dbReference type="SUPFAM" id="SSF48576">
    <property type="entry name" value="Terpenoid synthases"/>
    <property type="match status" value="1"/>
</dbReference>
<reference evidence="7 8" key="1">
    <citation type="submission" date="2016-10" db="EMBL/GenBank/DDBJ databases">
        <authorList>
            <person name="de Groot N.N."/>
        </authorList>
    </citation>
    <scope>NUCLEOTIDE SEQUENCE [LARGE SCALE GENOMIC DNA]</scope>
    <source>
        <strain evidence="7 8">DSM 2179</strain>
    </source>
</reference>
<dbReference type="PROSITE" id="PS00723">
    <property type="entry name" value="POLYPRENYL_SYNTHASE_1"/>
    <property type="match status" value="1"/>
</dbReference>
<evidence type="ECO:0000313" key="7">
    <source>
        <dbReference type="EMBL" id="SEJ90070.1"/>
    </source>
</evidence>
<dbReference type="GO" id="GO:0004659">
    <property type="term" value="F:prenyltransferase activity"/>
    <property type="evidence" value="ECO:0007669"/>
    <property type="project" value="InterPro"/>
</dbReference>
<proteinExistence type="inferred from homology"/>
<accession>A0A1H7CTK5</accession>
<evidence type="ECO:0000256" key="6">
    <source>
        <dbReference type="RuleBase" id="RU004466"/>
    </source>
</evidence>
<sequence length="324" mass="35668">MSSNKMFDVVKEDLVKLEKEMLAVVQSPIELITEIGTHLVNSGGKRLRPALYFLAVRCGNSVDEKNIMPLAAAIEMIHMASLVHDDVIDSADMRRGTPTANSKWGNQISILSGDYLFAKAFSLIAKQNYSSRVTMILAQLICDLSEGEIIQNKETFRASKDKSEYYARIAKKTANFIAASCELGAIVAKLPEKEIDALRQYGEAIGMAFQITDDLLDLTATQEEIGKPAGNDILQGIVTLPVIHALEVSPNSEELQAILKTRDMSNDLLSRALDIVQATDAVEYARGKVDEYITKAYDVLPSSIPTAVFEAYQLAADSIRIRTY</sequence>
<dbReference type="GO" id="GO:0046872">
    <property type="term" value="F:metal ion binding"/>
    <property type="evidence" value="ECO:0007669"/>
    <property type="project" value="UniProtKB-KW"/>
</dbReference>
<evidence type="ECO:0000313" key="8">
    <source>
        <dbReference type="Proteomes" id="UP000199662"/>
    </source>
</evidence>
<dbReference type="PANTHER" id="PTHR12001:SF69">
    <property type="entry name" value="ALL TRANS-POLYPRENYL-DIPHOSPHATE SYNTHASE PDSS1"/>
    <property type="match status" value="1"/>
</dbReference>
<comment type="cofactor">
    <cofactor evidence="1">
        <name>Mg(2+)</name>
        <dbReference type="ChEBI" id="CHEBI:18420"/>
    </cofactor>
</comment>
<evidence type="ECO:0000256" key="1">
    <source>
        <dbReference type="ARBA" id="ARBA00001946"/>
    </source>
</evidence>
<keyword evidence="5" id="KW-0460">Magnesium</keyword>